<comment type="caution">
    <text evidence="1">The sequence shown here is derived from an EMBL/GenBank/DDBJ whole genome shotgun (WGS) entry which is preliminary data.</text>
</comment>
<evidence type="ECO:0000313" key="2">
    <source>
        <dbReference type="Proteomes" id="UP000438429"/>
    </source>
</evidence>
<accession>A0A6A4RWZ3</accession>
<gene>
    <name evidence="1" type="ORF">F2P81_024955</name>
</gene>
<reference evidence="1 2" key="1">
    <citation type="submission" date="2019-06" db="EMBL/GenBank/DDBJ databases">
        <title>Draft genomes of female and male turbot (Scophthalmus maximus).</title>
        <authorList>
            <person name="Xu H."/>
            <person name="Xu X.-W."/>
            <person name="Shao C."/>
            <person name="Chen S."/>
        </authorList>
    </citation>
    <scope>NUCLEOTIDE SEQUENCE [LARGE SCALE GENOMIC DNA]</scope>
    <source>
        <strain evidence="1">Ysfricsl-2016a</strain>
        <tissue evidence="1">Blood</tissue>
    </source>
</reference>
<organism evidence="1 2">
    <name type="scientific">Scophthalmus maximus</name>
    <name type="common">Turbot</name>
    <name type="synonym">Psetta maxima</name>
    <dbReference type="NCBI Taxonomy" id="52904"/>
    <lineage>
        <taxon>Eukaryota</taxon>
        <taxon>Metazoa</taxon>
        <taxon>Chordata</taxon>
        <taxon>Craniata</taxon>
        <taxon>Vertebrata</taxon>
        <taxon>Euteleostomi</taxon>
        <taxon>Actinopterygii</taxon>
        <taxon>Neopterygii</taxon>
        <taxon>Teleostei</taxon>
        <taxon>Neoteleostei</taxon>
        <taxon>Acanthomorphata</taxon>
        <taxon>Carangaria</taxon>
        <taxon>Pleuronectiformes</taxon>
        <taxon>Pleuronectoidei</taxon>
        <taxon>Scophthalmidae</taxon>
        <taxon>Scophthalmus</taxon>
    </lineage>
</organism>
<proteinExistence type="predicted"/>
<protein>
    <submittedName>
        <fullName evidence="1">Uncharacterized protein</fullName>
    </submittedName>
</protein>
<evidence type="ECO:0000313" key="1">
    <source>
        <dbReference type="EMBL" id="KAF0022974.1"/>
    </source>
</evidence>
<name>A0A6A4RWZ3_SCOMX</name>
<dbReference type="AlphaFoldDB" id="A0A6A4RWZ3"/>
<dbReference type="EMBL" id="VEVO01000023">
    <property type="protein sequence ID" value="KAF0022974.1"/>
    <property type="molecule type" value="Genomic_DNA"/>
</dbReference>
<dbReference type="Proteomes" id="UP000438429">
    <property type="component" value="Unassembled WGS sequence"/>
</dbReference>
<sequence length="129" mass="14753">MKDQRRRNHGNQVQTRRLCRLRLRIKLDNVAFALIVRDEIVKMSGDEGKRHETAYGRWRLYVGQEGDGKTSAAEMSRNTSAHAEIIISSGLYAKRIRKVMGNVHAACRTSDLPRRKCESTADREATLEL</sequence>